<evidence type="ECO:0000256" key="3">
    <source>
        <dbReference type="ARBA" id="ARBA00022475"/>
    </source>
</evidence>
<feature type="transmembrane region" description="Helical" evidence="11">
    <location>
        <begin position="74"/>
        <end position="100"/>
    </location>
</feature>
<evidence type="ECO:0000256" key="6">
    <source>
        <dbReference type="ARBA" id="ARBA00023040"/>
    </source>
</evidence>
<dbReference type="GO" id="GO:0004937">
    <property type="term" value="F:alpha1-adrenergic receptor activity"/>
    <property type="evidence" value="ECO:0007669"/>
    <property type="project" value="TreeGrafter"/>
</dbReference>
<reference evidence="13" key="1">
    <citation type="submission" date="2020-11" db="EMBL/GenBank/DDBJ databases">
        <authorList>
            <person name="Tran Van P."/>
        </authorList>
    </citation>
    <scope>NUCLEOTIDE SEQUENCE</scope>
</reference>
<keyword evidence="9 10" id="KW-0807">Transducer</keyword>
<dbReference type="PROSITE" id="PS00237">
    <property type="entry name" value="G_PROTEIN_RECEP_F1_1"/>
    <property type="match status" value="1"/>
</dbReference>
<dbReference type="GO" id="GO:0071880">
    <property type="term" value="P:adenylate cyclase-activating adrenergic receptor signaling pathway"/>
    <property type="evidence" value="ECO:0007669"/>
    <property type="project" value="TreeGrafter"/>
</dbReference>
<dbReference type="OrthoDB" id="5951059at2759"/>
<proteinExistence type="inferred from homology"/>
<dbReference type="Pfam" id="PF00001">
    <property type="entry name" value="7tm_1"/>
    <property type="match status" value="1"/>
</dbReference>
<evidence type="ECO:0000256" key="2">
    <source>
        <dbReference type="ARBA" id="ARBA00010663"/>
    </source>
</evidence>
<evidence type="ECO:0000256" key="4">
    <source>
        <dbReference type="ARBA" id="ARBA00022692"/>
    </source>
</evidence>
<evidence type="ECO:0000256" key="1">
    <source>
        <dbReference type="ARBA" id="ARBA00004651"/>
    </source>
</evidence>
<keyword evidence="14" id="KW-1185">Reference proteome</keyword>
<name>A0A7R8XM70_9CRUS</name>
<evidence type="ECO:0000256" key="5">
    <source>
        <dbReference type="ARBA" id="ARBA00022989"/>
    </source>
</evidence>
<dbReference type="AlphaFoldDB" id="A0A7R8XM70"/>
<gene>
    <name evidence="13" type="ORF">DSTB1V02_LOCUS8586</name>
</gene>
<dbReference type="EMBL" id="LR901507">
    <property type="protein sequence ID" value="CAD7248778.1"/>
    <property type="molecule type" value="Genomic_DNA"/>
</dbReference>
<sequence length="1043" mass="117164">MATEAESNESCDIQEETTTFDPDEVTLRFPGMFQKTDVGMAVIFALFVVLTVSGNVLVLVVIKVTSSMRSPTHLFMGNLAVSYIVTGILVLPFSALIQFGGEWKFGHALCRIWVFLDKLCCGATVLSLCAISVDRYIGVSRPLAHGRIMSRSRTQWAIAFIWLISLAMSLGLLVGLEEKPAKINFCSVTIDSRYIIIRGIVNILIPSIVLLVLYWKVYRKAVSALRQGQDESDCESLRINRGETSTTSKELILVPMLKPTQECMIKEVRDEELMSTLTAPGHDNGTVVDASGHAIGIYVLDSGITLCTSFIGQISDVPCLEDNWKVVIYNGHDCKINGKPVLIMCCRSYLQIVAKANGDMVCRSDNKCSKQQASTLLKMLHYHHWGVSILFQMIQLWEDLKTHLVPLYLMNHLLDKLDGLDNLLAFGFEHFFGSSVLIGAKKRVYLGECLSIPHACFIDTKEHVMNNSLLLKKPGKLCEEFESHEHEQNWKLPYRCSLMPGCGALVGKVSVNEKLGMLQLENQFGKVFITLVIRDHVDALSHGSPFVSGCFCWLSDYKLVKEEFEGCSSQVYILCSPMSLRSLVLNANPSVESSDIWLHQRVFVRGKSLPFSYPGSDPGPKGRYSFLMDCLLIGGSYDHQSARDDCGDNADGNGSQIPRLLVLWGDATRYYPFIQVGCRYKLSVPLCKDTMLFQRETHLKRVAERVVVVPDGVMILPLSSKRLQAATHTVAECLNTENECPERVNVEGIIQNVHHFYEEPLYKKHILKEHKIRLHLCDLENSAQFICVYLTPNKYSCAGLIDNVRVLFIDIPVKSSNGRRYLHAAGRFSYQITRFLSCEMDLLTPAEGGLRENNRVVFSGQIAKLLFMEVEVKCCMCLSPVKKGRCTKAPQCMYVPADACLFMKLLALIRGEDVKTGALMKFQGEQLVCKVLGISSVEKNALQELFLEPREPRLALHWDVDQKKFLHVVTPSTAEMQTILDILYGYLEQCGDRIWKFKGFCDGCQPLSSIFTWGNQEYLTDDLIDELESETVMVLTCEDLELI</sequence>
<feature type="domain" description="G-protein coupled receptors family 1 profile" evidence="12">
    <location>
        <begin position="54"/>
        <end position="219"/>
    </location>
</feature>
<dbReference type="Proteomes" id="UP000677054">
    <property type="component" value="Unassembled WGS sequence"/>
</dbReference>
<keyword evidence="5 11" id="KW-1133">Transmembrane helix</keyword>
<dbReference type="Gene3D" id="1.20.1070.10">
    <property type="entry name" value="Rhodopsin 7-helix transmembrane proteins"/>
    <property type="match status" value="1"/>
</dbReference>
<dbReference type="GO" id="GO:0007200">
    <property type="term" value="P:phospholipase C-activating G protein-coupled receptor signaling pathway"/>
    <property type="evidence" value="ECO:0007669"/>
    <property type="project" value="TreeGrafter"/>
</dbReference>
<dbReference type="PRINTS" id="PR00237">
    <property type="entry name" value="GPCRRHODOPSN"/>
</dbReference>
<comment type="similarity">
    <text evidence="2 10">Belongs to the G-protein coupled receptor 1 family.</text>
</comment>
<dbReference type="PANTHER" id="PTHR24248:SF72">
    <property type="entry name" value="G-PROTEIN COUPLED RECEPTORS FAMILY 1 PROFILE DOMAIN-CONTAINING PROTEIN"/>
    <property type="match status" value="1"/>
</dbReference>
<evidence type="ECO:0000256" key="8">
    <source>
        <dbReference type="ARBA" id="ARBA00023170"/>
    </source>
</evidence>
<dbReference type="InterPro" id="IPR000276">
    <property type="entry name" value="GPCR_Rhodpsn"/>
</dbReference>
<dbReference type="GO" id="GO:0043410">
    <property type="term" value="P:positive regulation of MAPK cascade"/>
    <property type="evidence" value="ECO:0007669"/>
    <property type="project" value="TreeGrafter"/>
</dbReference>
<keyword evidence="3" id="KW-1003">Cell membrane</keyword>
<dbReference type="GO" id="GO:0007204">
    <property type="term" value="P:positive regulation of cytosolic calcium ion concentration"/>
    <property type="evidence" value="ECO:0007669"/>
    <property type="project" value="TreeGrafter"/>
</dbReference>
<organism evidence="13">
    <name type="scientific">Darwinula stevensoni</name>
    <dbReference type="NCBI Taxonomy" id="69355"/>
    <lineage>
        <taxon>Eukaryota</taxon>
        <taxon>Metazoa</taxon>
        <taxon>Ecdysozoa</taxon>
        <taxon>Arthropoda</taxon>
        <taxon>Crustacea</taxon>
        <taxon>Oligostraca</taxon>
        <taxon>Ostracoda</taxon>
        <taxon>Podocopa</taxon>
        <taxon>Podocopida</taxon>
        <taxon>Darwinulocopina</taxon>
        <taxon>Darwinuloidea</taxon>
        <taxon>Darwinulidae</taxon>
        <taxon>Darwinula</taxon>
    </lineage>
</organism>
<feature type="transmembrane region" description="Helical" evidence="11">
    <location>
        <begin position="195"/>
        <end position="215"/>
    </location>
</feature>
<evidence type="ECO:0000313" key="14">
    <source>
        <dbReference type="Proteomes" id="UP000677054"/>
    </source>
</evidence>
<keyword evidence="8 10" id="KW-0675">Receptor</keyword>
<accession>A0A7R8XM70</accession>
<comment type="subcellular location">
    <subcellularLocation>
        <location evidence="1">Cell membrane</location>
        <topology evidence="1">Multi-pass membrane protein</topology>
    </subcellularLocation>
</comment>
<dbReference type="InterPro" id="IPR017452">
    <property type="entry name" value="GPCR_Rhodpsn_7TM"/>
</dbReference>
<evidence type="ECO:0000256" key="9">
    <source>
        <dbReference type="ARBA" id="ARBA00023224"/>
    </source>
</evidence>
<evidence type="ECO:0000259" key="12">
    <source>
        <dbReference type="PROSITE" id="PS50262"/>
    </source>
</evidence>
<keyword evidence="7 11" id="KW-0472">Membrane</keyword>
<dbReference type="SUPFAM" id="SSF81321">
    <property type="entry name" value="Family A G protein-coupled receptor-like"/>
    <property type="match status" value="1"/>
</dbReference>
<feature type="transmembrane region" description="Helical" evidence="11">
    <location>
        <begin position="154"/>
        <end position="175"/>
    </location>
</feature>
<dbReference type="GO" id="GO:0007267">
    <property type="term" value="P:cell-cell signaling"/>
    <property type="evidence" value="ECO:0007669"/>
    <property type="project" value="TreeGrafter"/>
</dbReference>
<feature type="transmembrane region" description="Helical" evidence="11">
    <location>
        <begin position="38"/>
        <end position="62"/>
    </location>
</feature>
<evidence type="ECO:0000256" key="7">
    <source>
        <dbReference type="ARBA" id="ARBA00023136"/>
    </source>
</evidence>
<evidence type="ECO:0000256" key="11">
    <source>
        <dbReference type="SAM" id="Phobius"/>
    </source>
</evidence>
<dbReference type="GO" id="GO:0005886">
    <property type="term" value="C:plasma membrane"/>
    <property type="evidence" value="ECO:0007669"/>
    <property type="project" value="UniProtKB-SubCell"/>
</dbReference>
<evidence type="ECO:0000313" key="13">
    <source>
        <dbReference type="EMBL" id="CAD7248778.1"/>
    </source>
</evidence>
<protein>
    <recommendedName>
        <fullName evidence="12">G-protein coupled receptors family 1 profile domain-containing protein</fullName>
    </recommendedName>
</protein>
<dbReference type="PANTHER" id="PTHR24248">
    <property type="entry name" value="ADRENERGIC RECEPTOR-RELATED G-PROTEIN COUPLED RECEPTOR"/>
    <property type="match status" value="1"/>
</dbReference>
<evidence type="ECO:0000256" key="10">
    <source>
        <dbReference type="RuleBase" id="RU000688"/>
    </source>
</evidence>
<dbReference type="EMBL" id="CAJPEV010001990">
    <property type="protein sequence ID" value="CAG0895214.1"/>
    <property type="molecule type" value="Genomic_DNA"/>
</dbReference>
<keyword evidence="6 10" id="KW-0297">G-protein coupled receptor</keyword>
<dbReference type="PROSITE" id="PS50262">
    <property type="entry name" value="G_PROTEIN_RECEP_F1_2"/>
    <property type="match status" value="1"/>
</dbReference>
<keyword evidence="4 10" id="KW-0812">Transmembrane</keyword>